<reference evidence="3 4" key="1">
    <citation type="submission" date="2019-08" db="EMBL/GenBank/DDBJ databases">
        <title>Draft genome sequence of Lysobacter sp. UKS-15.</title>
        <authorList>
            <person name="Im W.-T."/>
        </authorList>
    </citation>
    <scope>NUCLEOTIDE SEQUENCE [LARGE SCALE GENOMIC DNA]</scope>
    <source>
        <strain evidence="3 4">UKS-15</strain>
    </source>
</reference>
<keyword evidence="1" id="KW-0472">Membrane</keyword>
<feature type="domain" description="DUF4190" evidence="2">
    <location>
        <begin position="10"/>
        <end position="73"/>
    </location>
</feature>
<dbReference type="OrthoDB" id="6183992at2"/>
<evidence type="ECO:0000259" key="2">
    <source>
        <dbReference type="Pfam" id="PF13828"/>
    </source>
</evidence>
<feature type="transmembrane region" description="Helical" evidence="1">
    <location>
        <begin position="12"/>
        <end position="40"/>
    </location>
</feature>
<keyword evidence="1" id="KW-1133">Transmembrane helix</keyword>
<dbReference type="Proteomes" id="UP000323164">
    <property type="component" value="Unassembled WGS sequence"/>
</dbReference>
<evidence type="ECO:0000313" key="4">
    <source>
        <dbReference type="Proteomes" id="UP000323164"/>
    </source>
</evidence>
<feature type="transmembrane region" description="Helical" evidence="1">
    <location>
        <begin position="61"/>
        <end position="94"/>
    </location>
</feature>
<name>A0A5D8Z4X0_9GAMM</name>
<accession>A0A5D8Z4X0</accession>
<protein>
    <submittedName>
        <fullName evidence="3">DUF4190 domain-containing protein</fullName>
    </submittedName>
</protein>
<gene>
    <name evidence="3" type="ORF">FW784_09090</name>
</gene>
<comment type="caution">
    <text evidence="3">The sequence shown here is derived from an EMBL/GenBank/DDBJ whole genome shotgun (WGS) entry which is preliminary data.</text>
</comment>
<sequence length="97" mass="9749">MAPAPQTSALAIASLAFGIACWLALPVLGSLGAIICGHMARREIRESGGRLGGDGMATAGLALGYVHLVVAILVVVFVMLLFGGFAAALLAIGLHAH</sequence>
<dbReference type="Pfam" id="PF13828">
    <property type="entry name" value="DUF4190"/>
    <property type="match status" value="1"/>
</dbReference>
<dbReference type="EMBL" id="VTRV01000090">
    <property type="protein sequence ID" value="TZF89162.1"/>
    <property type="molecule type" value="Genomic_DNA"/>
</dbReference>
<dbReference type="AlphaFoldDB" id="A0A5D8Z4X0"/>
<evidence type="ECO:0000313" key="3">
    <source>
        <dbReference type="EMBL" id="TZF89162.1"/>
    </source>
</evidence>
<keyword evidence="1" id="KW-0812">Transmembrane</keyword>
<keyword evidence="4" id="KW-1185">Reference proteome</keyword>
<dbReference type="InterPro" id="IPR025241">
    <property type="entry name" value="DUF4190"/>
</dbReference>
<organism evidence="3 4">
    <name type="scientific">Cognatilysobacter lacus</name>
    <dbReference type="NCBI Taxonomy" id="1643323"/>
    <lineage>
        <taxon>Bacteria</taxon>
        <taxon>Pseudomonadati</taxon>
        <taxon>Pseudomonadota</taxon>
        <taxon>Gammaproteobacteria</taxon>
        <taxon>Lysobacterales</taxon>
        <taxon>Lysobacteraceae</taxon>
        <taxon>Cognatilysobacter</taxon>
    </lineage>
</organism>
<proteinExistence type="predicted"/>
<evidence type="ECO:0000256" key="1">
    <source>
        <dbReference type="SAM" id="Phobius"/>
    </source>
</evidence>